<accession>A0A381W0D5</accession>
<evidence type="ECO:0000259" key="6">
    <source>
        <dbReference type="SMART" id="SM00900"/>
    </source>
</evidence>
<evidence type="ECO:0000256" key="1">
    <source>
        <dbReference type="ARBA" id="ARBA00022448"/>
    </source>
</evidence>
<keyword evidence="2" id="KW-0597">Phosphoprotein</keyword>
<dbReference type="InterPro" id="IPR007329">
    <property type="entry name" value="FMN-bd"/>
</dbReference>
<proteinExistence type="predicted"/>
<reference evidence="7" key="1">
    <citation type="submission" date="2018-05" db="EMBL/GenBank/DDBJ databases">
        <authorList>
            <person name="Lanie J.A."/>
            <person name="Ng W.-L."/>
            <person name="Kazmierczak K.M."/>
            <person name="Andrzejewski T.M."/>
            <person name="Davidsen T.M."/>
            <person name="Wayne K.J."/>
            <person name="Tettelin H."/>
            <person name="Glass J.I."/>
            <person name="Rusch D."/>
            <person name="Podicherti R."/>
            <person name="Tsui H.-C.T."/>
            <person name="Winkler M.E."/>
        </authorList>
    </citation>
    <scope>NUCLEOTIDE SEQUENCE</scope>
</reference>
<evidence type="ECO:0000313" key="7">
    <source>
        <dbReference type="EMBL" id="SVA45448.1"/>
    </source>
</evidence>
<keyword evidence="3" id="KW-0285">Flavoprotein</keyword>
<evidence type="ECO:0000256" key="5">
    <source>
        <dbReference type="ARBA" id="ARBA00022982"/>
    </source>
</evidence>
<dbReference type="GO" id="GO:0022900">
    <property type="term" value="P:electron transport chain"/>
    <property type="evidence" value="ECO:0007669"/>
    <property type="project" value="InterPro"/>
</dbReference>
<keyword evidence="5" id="KW-0249">Electron transport</keyword>
<name>A0A381W0D5_9ZZZZ</name>
<organism evidence="7">
    <name type="scientific">marine metagenome</name>
    <dbReference type="NCBI Taxonomy" id="408172"/>
    <lineage>
        <taxon>unclassified sequences</taxon>
        <taxon>metagenomes</taxon>
        <taxon>ecological metagenomes</taxon>
    </lineage>
</organism>
<evidence type="ECO:0000256" key="3">
    <source>
        <dbReference type="ARBA" id="ARBA00022630"/>
    </source>
</evidence>
<dbReference type="GO" id="GO:0010181">
    <property type="term" value="F:FMN binding"/>
    <property type="evidence" value="ECO:0007669"/>
    <property type="project" value="InterPro"/>
</dbReference>
<dbReference type="GO" id="GO:0009055">
    <property type="term" value="F:electron transfer activity"/>
    <property type="evidence" value="ECO:0007669"/>
    <property type="project" value="InterPro"/>
</dbReference>
<dbReference type="AlphaFoldDB" id="A0A381W0D5"/>
<sequence>MIMATSLCASSIKTDAEREIKNQFGDGVSIQFQKISISKELRREISSKTKQRFYRNEVYLWRISNGEKVKGYAILDNVKGKSLPITFLVIFDNNGKVLYSTVIKYREPYGGEIAHPNWNKQFIGYTIDSSFIVGKDIDGISGATISVHSMTRGIHKLSYLIQALKDK</sequence>
<protein>
    <recommendedName>
        <fullName evidence="6">FMN-binding domain-containing protein</fullName>
    </recommendedName>
</protein>
<keyword evidence="1" id="KW-0813">Transport</keyword>
<dbReference type="PANTHER" id="PTHR36118:SF1">
    <property type="entry name" value="ION-TRANSLOCATING OXIDOREDUCTASE COMPLEX SUBUNIT G"/>
    <property type="match status" value="1"/>
</dbReference>
<evidence type="ECO:0000256" key="2">
    <source>
        <dbReference type="ARBA" id="ARBA00022553"/>
    </source>
</evidence>
<dbReference type="SMART" id="SM00900">
    <property type="entry name" value="FMN_bind"/>
    <property type="match status" value="1"/>
</dbReference>
<keyword evidence="4" id="KW-0288">FMN</keyword>
<dbReference type="Pfam" id="PF04205">
    <property type="entry name" value="FMN_bind"/>
    <property type="match status" value="1"/>
</dbReference>
<dbReference type="InterPro" id="IPR010209">
    <property type="entry name" value="Ion_transpt_RnfG/RsxG"/>
</dbReference>
<dbReference type="PANTHER" id="PTHR36118">
    <property type="entry name" value="ION-TRANSLOCATING OXIDOREDUCTASE COMPLEX SUBUNIT G"/>
    <property type="match status" value="1"/>
</dbReference>
<gene>
    <name evidence="7" type="ORF">METZ01_LOCUS98302</name>
</gene>
<feature type="domain" description="FMN-binding" evidence="6">
    <location>
        <begin position="80"/>
        <end position="161"/>
    </location>
</feature>
<dbReference type="GO" id="GO:0005886">
    <property type="term" value="C:plasma membrane"/>
    <property type="evidence" value="ECO:0007669"/>
    <property type="project" value="InterPro"/>
</dbReference>
<dbReference type="EMBL" id="UINC01010197">
    <property type="protein sequence ID" value="SVA45448.1"/>
    <property type="molecule type" value="Genomic_DNA"/>
</dbReference>
<evidence type="ECO:0000256" key="4">
    <source>
        <dbReference type="ARBA" id="ARBA00022643"/>
    </source>
</evidence>